<dbReference type="RefSeq" id="WP_225406657.1">
    <property type="nucleotide sequence ID" value="NZ_JAYJJR010000004.1"/>
</dbReference>
<feature type="transmembrane region" description="Helical" evidence="1">
    <location>
        <begin position="15"/>
        <end position="35"/>
    </location>
</feature>
<dbReference type="PANTHER" id="PTHR33371">
    <property type="entry name" value="INTERMEMBRANE PHOSPHOLIPID TRANSPORT SYSTEM BINDING PROTEIN MLAD-RELATED"/>
    <property type="match status" value="1"/>
</dbReference>
<dbReference type="NCBIfam" id="TIGR00996">
    <property type="entry name" value="Mtu_fam_mce"/>
    <property type="match status" value="1"/>
</dbReference>
<name>A0ABU5XG59_9MYCO</name>
<keyword evidence="1" id="KW-0472">Membrane</keyword>
<comment type="caution">
    <text evidence="4">The sequence shown here is derived from an EMBL/GenBank/DDBJ whole genome shotgun (WGS) entry which is preliminary data.</text>
</comment>
<evidence type="ECO:0000313" key="4">
    <source>
        <dbReference type="EMBL" id="MEB3021148.1"/>
    </source>
</evidence>
<dbReference type="InterPro" id="IPR052336">
    <property type="entry name" value="MlaD_Phospholipid_Transporter"/>
</dbReference>
<feature type="domain" description="Mammalian cell entry C-terminal" evidence="3">
    <location>
        <begin position="124"/>
        <end position="305"/>
    </location>
</feature>
<dbReference type="InterPro" id="IPR003399">
    <property type="entry name" value="Mce/MlaD"/>
</dbReference>
<organism evidence="4 5">
    <name type="scientific">[Mycobacterium] crassicus</name>
    <dbReference type="NCBI Taxonomy" id="2872309"/>
    <lineage>
        <taxon>Bacteria</taxon>
        <taxon>Bacillati</taxon>
        <taxon>Actinomycetota</taxon>
        <taxon>Actinomycetes</taxon>
        <taxon>Mycobacteriales</taxon>
        <taxon>Mycobacteriaceae</taxon>
        <taxon>Mycolicibacter</taxon>
    </lineage>
</organism>
<dbReference type="PANTHER" id="PTHR33371:SF18">
    <property type="entry name" value="MCE-FAMILY PROTEIN MCE3C"/>
    <property type="match status" value="1"/>
</dbReference>
<protein>
    <submittedName>
        <fullName evidence="4">MlaD family protein</fullName>
    </submittedName>
</protein>
<gene>
    <name evidence="4" type="ORF">K6T79_08830</name>
</gene>
<keyword evidence="5" id="KW-1185">Reference proteome</keyword>
<accession>A0ABU5XG59</accession>
<reference evidence="4 5" key="1">
    <citation type="submission" date="2023-12" db="EMBL/GenBank/DDBJ databases">
        <title>Description of new species of Mycobacterium terrae complex isolated from sewage at the Sao Paulo Zoological Park Foundation in Brazil.</title>
        <authorList>
            <person name="Romagnoli C.L."/>
            <person name="Conceicao E.C."/>
            <person name="Machado E."/>
            <person name="Barreto L.B.P.F."/>
            <person name="Sharma A."/>
            <person name="Silva N.M."/>
            <person name="Marques L.E."/>
            <person name="Juliana M.A."/>
            <person name="Lourenco M.C.S."/>
            <person name="Digiampietri L.A."/>
            <person name="Suffys P.N."/>
            <person name="Viana-Niero C."/>
        </authorList>
    </citation>
    <scope>NUCLEOTIDE SEQUENCE [LARGE SCALE GENOMIC DNA]</scope>
    <source>
        <strain evidence="4 5">MYC098</strain>
    </source>
</reference>
<sequence>MSLRPKRPIESYNPIWVGTVSVAVMAVVIMALVGIGKLSLSHIGYQAEFAQAAQLSPGDQVTVAGIEVGVVKDVALTGDHVTVKFTVGNGVRVGDASHAAIKLTTLLGRRYIELSPAGAGELPSRTITLANTSVPYNLQDTLADATSTFEQVDADRIATSMSEMSNGLSGVPEALPEALQNVRSLAAVIAARRDQMGSLLKNVDTITGVIRDQKADLGALVLQGRDLLQTVNARQAAVHRLLEGTTALVDTLKTILDDDPAINELLANMQQFAQMAATHDALIRNTLQVMPVTFRNLANASGSGTALDINLPAGMLVDSWMCALSGRGKQFGLAQYFTDCKPTADPFPGWPPPDPARLPG</sequence>
<dbReference type="InterPro" id="IPR005693">
    <property type="entry name" value="Mce"/>
</dbReference>
<dbReference type="Pfam" id="PF11887">
    <property type="entry name" value="Mce4_CUP1"/>
    <property type="match status" value="1"/>
</dbReference>
<evidence type="ECO:0000256" key="1">
    <source>
        <dbReference type="SAM" id="Phobius"/>
    </source>
</evidence>
<evidence type="ECO:0000259" key="2">
    <source>
        <dbReference type="Pfam" id="PF02470"/>
    </source>
</evidence>
<feature type="domain" description="Mce/MlaD" evidence="2">
    <location>
        <begin position="45"/>
        <end position="116"/>
    </location>
</feature>
<dbReference type="PRINTS" id="PR01782">
    <property type="entry name" value="MCEVIRFACTOR"/>
</dbReference>
<dbReference type="EMBL" id="JAYJJR010000004">
    <property type="protein sequence ID" value="MEB3021148.1"/>
    <property type="molecule type" value="Genomic_DNA"/>
</dbReference>
<keyword evidence="1" id="KW-1133">Transmembrane helix</keyword>
<dbReference type="InterPro" id="IPR024516">
    <property type="entry name" value="Mce_C"/>
</dbReference>
<evidence type="ECO:0000259" key="3">
    <source>
        <dbReference type="Pfam" id="PF11887"/>
    </source>
</evidence>
<dbReference type="Pfam" id="PF02470">
    <property type="entry name" value="MlaD"/>
    <property type="match status" value="1"/>
</dbReference>
<proteinExistence type="predicted"/>
<dbReference type="Proteomes" id="UP001299596">
    <property type="component" value="Unassembled WGS sequence"/>
</dbReference>
<keyword evidence="1" id="KW-0812">Transmembrane</keyword>
<evidence type="ECO:0000313" key="5">
    <source>
        <dbReference type="Proteomes" id="UP001299596"/>
    </source>
</evidence>